<evidence type="ECO:0000313" key="2">
    <source>
        <dbReference type="EMBL" id="CAB5041261.1"/>
    </source>
</evidence>
<dbReference type="PROSITE" id="PS51186">
    <property type="entry name" value="GNAT"/>
    <property type="match status" value="1"/>
</dbReference>
<dbReference type="PANTHER" id="PTHR43792">
    <property type="entry name" value="GNAT FAMILY, PUTATIVE (AFU_ORTHOLOGUE AFUA_3G00765)-RELATED-RELATED"/>
    <property type="match status" value="1"/>
</dbReference>
<dbReference type="EMBL" id="CAFBQB010000038">
    <property type="protein sequence ID" value="CAB5041261.1"/>
    <property type="molecule type" value="Genomic_DNA"/>
</dbReference>
<dbReference type="Pfam" id="PF13302">
    <property type="entry name" value="Acetyltransf_3"/>
    <property type="match status" value="1"/>
</dbReference>
<dbReference type="SUPFAM" id="SSF55729">
    <property type="entry name" value="Acyl-CoA N-acyltransferases (Nat)"/>
    <property type="match status" value="1"/>
</dbReference>
<feature type="domain" description="N-acetyltransferase" evidence="1">
    <location>
        <begin position="12"/>
        <end position="183"/>
    </location>
</feature>
<dbReference type="GO" id="GO:0016747">
    <property type="term" value="F:acyltransferase activity, transferring groups other than amino-acyl groups"/>
    <property type="evidence" value="ECO:0007669"/>
    <property type="project" value="InterPro"/>
</dbReference>
<dbReference type="Gene3D" id="3.40.630.30">
    <property type="match status" value="1"/>
</dbReference>
<organism evidence="2">
    <name type="scientific">freshwater metagenome</name>
    <dbReference type="NCBI Taxonomy" id="449393"/>
    <lineage>
        <taxon>unclassified sequences</taxon>
        <taxon>metagenomes</taxon>
        <taxon>ecological metagenomes</taxon>
    </lineage>
</organism>
<protein>
    <submittedName>
        <fullName evidence="2">Unannotated protein</fullName>
    </submittedName>
</protein>
<accession>A0A6J7SJT6</accession>
<gene>
    <name evidence="2" type="ORF">UFOPK4248_00414</name>
</gene>
<sequence>MTREAVIETPRLELHHIAASELISLFETPEDSWIFEGKSFTNPHRELMDNSGPLAWRVPKVKLDPGVNKWFVRWIVFKLSREIIGSTSFHDSPDAQGMIEIGLGINQRFRNKGYGFEALTGMWSWASTHPEVKTLRYTVSADNLASIALVDKFGFQHVGQQLDEIDGPEEIFELSVEKFKTLKF</sequence>
<evidence type="ECO:0000259" key="1">
    <source>
        <dbReference type="PROSITE" id="PS51186"/>
    </source>
</evidence>
<proteinExistence type="predicted"/>
<dbReference type="InterPro" id="IPR051531">
    <property type="entry name" value="N-acetyltransferase"/>
</dbReference>
<reference evidence="2" key="1">
    <citation type="submission" date="2020-05" db="EMBL/GenBank/DDBJ databases">
        <authorList>
            <person name="Chiriac C."/>
            <person name="Salcher M."/>
            <person name="Ghai R."/>
            <person name="Kavagutti S V."/>
        </authorList>
    </citation>
    <scope>NUCLEOTIDE SEQUENCE</scope>
</reference>
<name>A0A6J7SJT6_9ZZZZ</name>
<dbReference type="InterPro" id="IPR016181">
    <property type="entry name" value="Acyl_CoA_acyltransferase"/>
</dbReference>
<dbReference type="PANTHER" id="PTHR43792:SF13">
    <property type="entry name" value="ACETYLTRANSFERASE"/>
    <property type="match status" value="1"/>
</dbReference>
<dbReference type="InterPro" id="IPR000182">
    <property type="entry name" value="GNAT_dom"/>
</dbReference>
<dbReference type="AlphaFoldDB" id="A0A6J7SJT6"/>